<dbReference type="Proteomes" id="UP001232755">
    <property type="component" value="Unassembled WGS sequence"/>
</dbReference>
<feature type="compositionally biased region" description="Basic and acidic residues" evidence="1">
    <location>
        <begin position="182"/>
        <end position="191"/>
    </location>
</feature>
<protein>
    <submittedName>
        <fullName evidence="2">Uncharacterized protein</fullName>
    </submittedName>
</protein>
<evidence type="ECO:0000313" key="3">
    <source>
        <dbReference type="Proteomes" id="UP001232755"/>
    </source>
</evidence>
<gene>
    <name evidence="2" type="ORF">QF034_007874</name>
</gene>
<feature type="compositionally biased region" description="Pro residues" evidence="1">
    <location>
        <begin position="192"/>
        <end position="206"/>
    </location>
</feature>
<proteinExistence type="predicted"/>
<feature type="compositionally biased region" description="Acidic residues" evidence="1">
    <location>
        <begin position="313"/>
        <end position="323"/>
    </location>
</feature>
<dbReference type="EMBL" id="JAUSYP010000001">
    <property type="protein sequence ID" value="MDQ0753643.1"/>
    <property type="molecule type" value="Genomic_DNA"/>
</dbReference>
<comment type="caution">
    <text evidence="2">The sequence shown here is derived from an EMBL/GenBank/DDBJ whole genome shotgun (WGS) entry which is preliminary data.</text>
</comment>
<feature type="region of interest" description="Disordered" evidence="1">
    <location>
        <begin position="1"/>
        <end position="26"/>
    </location>
</feature>
<feature type="region of interest" description="Disordered" evidence="1">
    <location>
        <begin position="154"/>
        <end position="350"/>
    </location>
</feature>
<name>A0ABU0R1W1_9ACTN</name>
<feature type="compositionally biased region" description="Basic and acidic residues" evidence="1">
    <location>
        <begin position="207"/>
        <end position="218"/>
    </location>
</feature>
<organism evidence="2 3">
    <name type="scientific">Streptomyces africanus</name>
    <dbReference type="NCBI Taxonomy" id="231024"/>
    <lineage>
        <taxon>Bacteria</taxon>
        <taxon>Bacillati</taxon>
        <taxon>Actinomycetota</taxon>
        <taxon>Actinomycetes</taxon>
        <taxon>Kitasatosporales</taxon>
        <taxon>Streptomycetaceae</taxon>
        <taxon>Streptomyces</taxon>
    </lineage>
</organism>
<accession>A0ABU0R1W1</accession>
<reference evidence="2 3" key="1">
    <citation type="submission" date="2023-07" db="EMBL/GenBank/DDBJ databases">
        <title>Comparative genomics of wheat-associated soil bacteria to identify genetic determinants of phenazine resistance.</title>
        <authorList>
            <person name="Mouncey N."/>
        </authorList>
    </citation>
    <scope>NUCLEOTIDE SEQUENCE [LARGE SCALE GENOMIC DNA]</scope>
    <source>
        <strain evidence="2 3">B3I12</strain>
    </source>
</reference>
<dbReference type="RefSeq" id="WP_370880918.1">
    <property type="nucleotide sequence ID" value="NZ_JAUSYP010000001.1"/>
</dbReference>
<sequence>MTTPGFRPTHVVPQNGMPAWEAPDPSRPTVDLDPLLPVQLLERQGDWGHVLCFNGWSAWVDGRRLVAVPQDPPAADGPLTRSADPRPLLSRTQEALARYRSAVEDLAGGSDLESFQARTHGLRIGVVVEGESVWLYDAAHGHWVYADGTRATTYATDETPRSDPVPHPAPARTPTRVVPAEAVEKPPRADRPTPPAETPPTRAAPPDPRRAASREAPEPTRVVSPESSESPRAVPSEAPEATRFVPPAAPDPTRVVSPEAPEPLRAGSPQAQEPPQVASPETPQHTRAVSPEAPEPTRGVSEAPPTRVVSPEGDGEAAPDEEAGGAPEAPPTRVVGAEPTRIVSPEGDVR</sequence>
<evidence type="ECO:0000313" key="2">
    <source>
        <dbReference type="EMBL" id="MDQ0753643.1"/>
    </source>
</evidence>
<keyword evidence="3" id="KW-1185">Reference proteome</keyword>
<evidence type="ECO:0000256" key="1">
    <source>
        <dbReference type="SAM" id="MobiDB-lite"/>
    </source>
</evidence>
<feature type="compositionally biased region" description="Polar residues" evidence="1">
    <location>
        <begin position="269"/>
        <end position="287"/>
    </location>
</feature>